<evidence type="ECO:0000313" key="6">
    <source>
        <dbReference type="Proteomes" id="UP000242188"/>
    </source>
</evidence>
<keyword evidence="3 4" id="KW-0472">Membrane</keyword>
<dbReference type="OrthoDB" id="9626824at2759"/>
<comment type="caution">
    <text evidence="5">The sequence shown here is derived from an EMBL/GenBank/DDBJ whole genome shotgun (WGS) entry which is preliminary data.</text>
</comment>
<feature type="transmembrane region" description="Helical" evidence="4">
    <location>
        <begin position="251"/>
        <end position="272"/>
    </location>
</feature>
<feature type="transmembrane region" description="Helical" evidence="4">
    <location>
        <begin position="225"/>
        <end position="244"/>
    </location>
</feature>
<organism evidence="5 6">
    <name type="scientific">Mizuhopecten yessoensis</name>
    <name type="common">Japanese scallop</name>
    <name type="synonym">Patinopecten yessoensis</name>
    <dbReference type="NCBI Taxonomy" id="6573"/>
    <lineage>
        <taxon>Eukaryota</taxon>
        <taxon>Metazoa</taxon>
        <taxon>Spiralia</taxon>
        <taxon>Lophotrochozoa</taxon>
        <taxon>Mollusca</taxon>
        <taxon>Bivalvia</taxon>
        <taxon>Autobranchia</taxon>
        <taxon>Pteriomorphia</taxon>
        <taxon>Pectinida</taxon>
        <taxon>Pectinoidea</taxon>
        <taxon>Pectinidae</taxon>
        <taxon>Mizuhopecten</taxon>
    </lineage>
</organism>
<evidence type="ECO:0000313" key="5">
    <source>
        <dbReference type="EMBL" id="OWF48577.1"/>
    </source>
</evidence>
<dbReference type="SUPFAM" id="SSF103473">
    <property type="entry name" value="MFS general substrate transporter"/>
    <property type="match status" value="1"/>
</dbReference>
<dbReference type="PANTHER" id="PTHR23121">
    <property type="entry name" value="SODIUM-DEPENDENT GLUCOSE TRANSPORTER 1"/>
    <property type="match status" value="1"/>
</dbReference>
<dbReference type="EMBL" id="NEDP02003489">
    <property type="protein sequence ID" value="OWF48577.1"/>
    <property type="molecule type" value="Genomic_DNA"/>
</dbReference>
<keyword evidence="2 4" id="KW-1133">Transmembrane helix</keyword>
<feature type="transmembrane region" description="Helical" evidence="4">
    <location>
        <begin position="343"/>
        <end position="365"/>
    </location>
</feature>
<dbReference type="CDD" id="cd06174">
    <property type="entry name" value="MFS"/>
    <property type="match status" value="1"/>
</dbReference>
<gene>
    <name evidence="5" type="ORF">KP79_PYT19653</name>
</gene>
<evidence type="ECO:0000256" key="3">
    <source>
        <dbReference type="ARBA" id="ARBA00023136"/>
    </source>
</evidence>
<dbReference type="PANTHER" id="PTHR23121:SF9">
    <property type="entry name" value="SODIUM-DEPENDENT GLUCOSE TRANSPORTER 1"/>
    <property type="match status" value="1"/>
</dbReference>
<proteinExistence type="predicted"/>
<keyword evidence="6" id="KW-1185">Reference proteome</keyword>
<name>A0A210QIK6_MIZYE</name>
<sequence>MIESLSREISNSVCVDCVPGGNAEVIKLWTKDSRTLVVGLHLVFNIGGVLSPLIIAPYLMTNVVVRNSSHHVEDQAYAPNCTNGDNNVLRCSAINLSTSNTTFENTTISMLGDGQKFTSKIHIAYIISAVSCLLVAFLFMSLYFSKKWKCFVHSIGVATENDGTGGEVSKKEKSQLKLTRTFKIVALVVMITISTLSKAIDHAFAAYLSAFCVDALHWSTQNSSYLTSAYFVCVVIGGACGTIMTKVTSLIMYEGLQVALMLVSFICLALSVTHSAAAGIWVAASLFGFAKSVIFPLTLAWTNDSFVKISGKISSVFFTSTMAGSVTNPLLLGYIMTKFSKMWFCYFFLIESILLLIFYIIAVLLTKHAKHICRDNDSEQFDIT</sequence>
<feature type="transmembrane region" description="Helical" evidence="4">
    <location>
        <begin position="184"/>
        <end position="205"/>
    </location>
</feature>
<keyword evidence="1 4" id="KW-0812">Transmembrane</keyword>
<feature type="transmembrane region" description="Helical" evidence="4">
    <location>
        <begin position="123"/>
        <end position="144"/>
    </location>
</feature>
<accession>A0A210QIK6</accession>
<evidence type="ECO:0000256" key="2">
    <source>
        <dbReference type="ARBA" id="ARBA00022989"/>
    </source>
</evidence>
<protein>
    <submittedName>
        <fullName evidence="5">Major facilitator superfamily domain-containing protein 4</fullName>
    </submittedName>
</protein>
<dbReference type="Proteomes" id="UP000242188">
    <property type="component" value="Unassembled WGS sequence"/>
</dbReference>
<evidence type="ECO:0000256" key="4">
    <source>
        <dbReference type="SAM" id="Phobius"/>
    </source>
</evidence>
<feature type="transmembrane region" description="Helical" evidence="4">
    <location>
        <begin position="313"/>
        <end position="337"/>
    </location>
</feature>
<dbReference type="InterPro" id="IPR036259">
    <property type="entry name" value="MFS_trans_sf"/>
</dbReference>
<feature type="transmembrane region" description="Helical" evidence="4">
    <location>
        <begin position="36"/>
        <end position="60"/>
    </location>
</feature>
<dbReference type="AlphaFoldDB" id="A0A210QIK6"/>
<reference evidence="5 6" key="1">
    <citation type="journal article" date="2017" name="Nat. Ecol. Evol.">
        <title>Scallop genome provides insights into evolution of bilaterian karyotype and development.</title>
        <authorList>
            <person name="Wang S."/>
            <person name="Zhang J."/>
            <person name="Jiao W."/>
            <person name="Li J."/>
            <person name="Xun X."/>
            <person name="Sun Y."/>
            <person name="Guo X."/>
            <person name="Huan P."/>
            <person name="Dong B."/>
            <person name="Zhang L."/>
            <person name="Hu X."/>
            <person name="Sun X."/>
            <person name="Wang J."/>
            <person name="Zhao C."/>
            <person name="Wang Y."/>
            <person name="Wang D."/>
            <person name="Huang X."/>
            <person name="Wang R."/>
            <person name="Lv J."/>
            <person name="Li Y."/>
            <person name="Zhang Z."/>
            <person name="Liu B."/>
            <person name="Lu W."/>
            <person name="Hui Y."/>
            <person name="Liang J."/>
            <person name="Zhou Z."/>
            <person name="Hou R."/>
            <person name="Li X."/>
            <person name="Liu Y."/>
            <person name="Li H."/>
            <person name="Ning X."/>
            <person name="Lin Y."/>
            <person name="Zhao L."/>
            <person name="Xing Q."/>
            <person name="Dou J."/>
            <person name="Li Y."/>
            <person name="Mao J."/>
            <person name="Guo H."/>
            <person name="Dou H."/>
            <person name="Li T."/>
            <person name="Mu C."/>
            <person name="Jiang W."/>
            <person name="Fu Q."/>
            <person name="Fu X."/>
            <person name="Miao Y."/>
            <person name="Liu J."/>
            <person name="Yu Q."/>
            <person name="Li R."/>
            <person name="Liao H."/>
            <person name="Li X."/>
            <person name="Kong Y."/>
            <person name="Jiang Z."/>
            <person name="Chourrout D."/>
            <person name="Li R."/>
            <person name="Bao Z."/>
        </authorList>
    </citation>
    <scope>NUCLEOTIDE SEQUENCE [LARGE SCALE GENOMIC DNA]</scope>
    <source>
        <strain evidence="5 6">PY_sf001</strain>
    </source>
</reference>
<feature type="transmembrane region" description="Helical" evidence="4">
    <location>
        <begin position="278"/>
        <end position="301"/>
    </location>
</feature>
<dbReference type="Gene3D" id="1.20.1250.20">
    <property type="entry name" value="MFS general substrate transporter like domains"/>
    <property type="match status" value="1"/>
</dbReference>
<evidence type="ECO:0000256" key="1">
    <source>
        <dbReference type="ARBA" id="ARBA00022692"/>
    </source>
</evidence>